<feature type="transmembrane region" description="Helical" evidence="2">
    <location>
        <begin position="218"/>
        <end position="238"/>
    </location>
</feature>
<feature type="compositionally biased region" description="Low complexity" evidence="1">
    <location>
        <begin position="576"/>
        <end position="585"/>
    </location>
</feature>
<feature type="compositionally biased region" description="Basic and acidic residues" evidence="1">
    <location>
        <begin position="438"/>
        <end position="449"/>
    </location>
</feature>
<accession>A0A8J3YA95</accession>
<dbReference type="Proteomes" id="UP000652013">
    <property type="component" value="Unassembled WGS sequence"/>
</dbReference>
<feature type="compositionally biased region" description="Pro residues" evidence="1">
    <location>
        <begin position="385"/>
        <end position="421"/>
    </location>
</feature>
<keyword evidence="4" id="KW-1185">Reference proteome</keyword>
<gene>
    <name evidence="3" type="ORF">Sya03_35090</name>
</gene>
<evidence type="ECO:0000313" key="3">
    <source>
        <dbReference type="EMBL" id="GIJ04157.1"/>
    </source>
</evidence>
<dbReference type="AlphaFoldDB" id="A0A8J3YA95"/>
<feature type="region of interest" description="Disordered" evidence="1">
    <location>
        <begin position="305"/>
        <end position="625"/>
    </location>
</feature>
<keyword evidence="2" id="KW-0472">Membrane</keyword>
<feature type="transmembrane region" description="Helical" evidence="2">
    <location>
        <begin position="170"/>
        <end position="192"/>
    </location>
</feature>
<evidence type="ECO:0000256" key="2">
    <source>
        <dbReference type="SAM" id="Phobius"/>
    </source>
</evidence>
<proteinExistence type="predicted"/>
<comment type="caution">
    <text evidence="3">The sequence shown here is derived from an EMBL/GenBank/DDBJ whole genome shotgun (WGS) entry which is preliminary data.</text>
</comment>
<feature type="transmembrane region" description="Helical" evidence="2">
    <location>
        <begin position="278"/>
        <end position="300"/>
    </location>
</feature>
<reference evidence="3" key="1">
    <citation type="submission" date="2021-01" db="EMBL/GenBank/DDBJ databases">
        <title>Whole genome shotgun sequence of Spirilliplanes yamanashiensis NBRC 15828.</title>
        <authorList>
            <person name="Komaki H."/>
            <person name="Tamura T."/>
        </authorList>
    </citation>
    <scope>NUCLEOTIDE SEQUENCE</scope>
    <source>
        <strain evidence="3">NBRC 15828</strain>
    </source>
</reference>
<feature type="transmembrane region" description="Helical" evidence="2">
    <location>
        <begin position="106"/>
        <end position="127"/>
    </location>
</feature>
<evidence type="ECO:0000256" key="1">
    <source>
        <dbReference type="SAM" id="MobiDB-lite"/>
    </source>
</evidence>
<feature type="compositionally biased region" description="Low complexity" evidence="1">
    <location>
        <begin position="530"/>
        <end position="546"/>
    </location>
</feature>
<dbReference type="EMBL" id="BOOY01000026">
    <property type="protein sequence ID" value="GIJ04157.1"/>
    <property type="molecule type" value="Genomic_DNA"/>
</dbReference>
<feature type="transmembrane region" description="Helical" evidence="2">
    <location>
        <begin position="245"/>
        <end position="266"/>
    </location>
</feature>
<protein>
    <submittedName>
        <fullName evidence="3">Uncharacterized protein</fullName>
    </submittedName>
</protein>
<feature type="transmembrane region" description="Helical" evidence="2">
    <location>
        <begin position="74"/>
        <end position="94"/>
    </location>
</feature>
<name>A0A8J3YA95_9ACTN</name>
<keyword evidence="2" id="KW-0812">Transmembrane</keyword>
<feature type="compositionally biased region" description="Pro residues" evidence="1">
    <location>
        <begin position="502"/>
        <end position="529"/>
    </location>
</feature>
<evidence type="ECO:0000313" key="4">
    <source>
        <dbReference type="Proteomes" id="UP000652013"/>
    </source>
</evidence>
<keyword evidence="2" id="KW-1133">Transmembrane helix</keyword>
<feature type="transmembrane region" description="Helical" evidence="2">
    <location>
        <begin position="142"/>
        <end position="163"/>
    </location>
</feature>
<organism evidence="3 4">
    <name type="scientific">Spirilliplanes yamanashiensis</name>
    <dbReference type="NCBI Taxonomy" id="42233"/>
    <lineage>
        <taxon>Bacteria</taxon>
        <taxon>Bacillati</taxon>
        <taxon>Actinomycetota</taxon>
        <taxon>Actinomycetes</taxon>
        <taxon>Micromonosporales</taxon>
        <taxon>Micromonosporaceae</taxon>
        <taxon>Spirilliplanes</taxon>
    </lineage>
</organism>
<sequence>MGPLKKRRRIYRPVVTARNVPRMALRTWGRMLLVAAGAAALVATSQLGLAYGLGIVRLTRVFGDEMRDHWPAQLAWVTWFAMVAATAGAWLAGWSARRRGEPPRPGLHAALAAAAGLGALTVVPLVMQPARTAQVLGVDPVIVIGISAGLGAVAGAFAGYAALAGWTARVSLLAVGGAVWLVALVSVVPSLGVTDPLPAARLGVLDAAFLSTATTQRFALFTMPAIALVAGAALGWTARRRDMPTLTIATAGLAGPALLTVSYLIAGPGSGGEHYQSVPYWAAVVATATGVLGSVLAAVIRRTEDDDAVTEGDRPGVDEPTAAFPAPGGGSGPDATPAFGIPGAPPATGPRQDPRHDPRPGPGRPGGETQGDPDLSELYTRHRATPPPAAPAPAGPPPAGPVVPQSGNPPHPPAAEPPPEPRGLSKLRRRRATGTELGQDRPEQGHERPGPAPDHTPGFLAPPGGPGGPPRVPDDPFHPGQPVGGGVGRRLPQPRQATGPRTPQPMQAPPAAPAPAAPPPAVPPGPAGPAGPAFSDARPPLDQRPPAQRPPAPRESLPPRGNQPPPFAARPIGEQPYGTPPFAAFGPPPEDDEPRDRRPGPDAARPAVPKKDADYVDWVSGLGDR</sequence>